<evidence type="ECO:0000313" key="5">
    <source>
        <dbReference type="Proteomes" id="UP000629596"/>
    </source>
</evidence>
<evidence type="ECO:0000256" key="1">
    <source>
        <dbReference type="SAM" id="SignalP"/>
    </source>
</evidence>
<evidence type="ECO:0000313" key="2">
    <source>
        <dbReference type="EMBL" id="MBC8601158.1"/>
    </source>
</evidence>
<feature type="signal peptide" evidence="1">
    <location>
        <begin position="1"/>
        <end position="23"/>
    </location>
</feature>
<reference evidence="2 5" key="2">
    <citation type="submission" date="2020-08" db="EMBL/GenBank/DDBJ databases">
        <title>Genome public.</title>
        <authorList>
            <person name="Liu C."/>
            <person name="Sun Q."/>
        </authorList>
    </citation>
    <scope>NUCLEOTIDE SEQUENCE [LARGE SCALE GENOMIC DNA]</scope>
    <source>
        <strain evidence="2 5">426_9</strain>
    </source>
</reference>
<protein>
    <submittedName>
        <fullName evidence="3">Uncharacterized protein</fullName>
    </submittedName>
</protein>
<sequence length="224" mass="24753">MKRYFLYVSLLFAGVLTSCGDDAPNEIDPSVPFYQNLGVEYNITQNHTHIGANFNKYNSEGVSLRLPDKDILFNGKEPDFLGQGTYMYMLSEPGLDPVTFTFTRWKGQVYTNKVSIEDVDPIAIPESFTTIKGSGSTVITWEGNPIGKDEYVQAHLTYSGGVYDLNNTQEGATSITLNFTNPTSAANGTLYLSRVRKLPLQESNGDAGGKIDVSYVQNKDVVFE</sequence>
<gene>
    <name evidence="3" type="ORF">DWU89_05525</name>
    <name evidence="2" type="ORF">H8784_05410</name>
</gene>
<dbReference type="AlphaFoldDB" id="A0A3D8HH08"/>
<dbReference type="Proteomes" id="UP000629596">
    <property type="component" value="Unassembled WGS sequence"/>
</dbReference>
<evidence type="ECO:0000313" key="4">
    <source>
        <dbReference type="Proteomes" id="UP000256321"/>
    </source>
</evidence>
<dbReference type="EMBL" id="JACRTI010000008">
    <property type="protein sequence ID" value="MBC8601158.1"/>
    <property type="molecule type" value="Genomic_DNA"/>
</dbReference>
<accession>A0A3D8HH08</accession>
<evidence type="ECO:0000313" key="3">
    <source>
        <dbReference type="EMBL" id="RDU50218.1"/>
    </source>
</evidence>
<keyword evidence="5" id="KW-1185">Reference proteome</keyword>
<keyword evidence="1" id="KW-0732">Signal</keyword>
<proteinExistence type="predicted"/>
<reference evidence="3 4" key="1">
    <citation type="submission" date="2018-07" db="EMBL/GenBank/DDBJ databases">
        <title>Parabacteroides acidifaciens nov. sp., isolated from human feces.</title>
        <authorList>
            <person name="Wang Y.J."/>
        </authorList>
    </citation>
    <scope>NUCLEOTIDE SEQUENCE [LARGE SCALE GENOMIC DNA]</scope>
    <source>
        <strain evidence="3 4">426-9</strain>
    </source>
</reference>
<dbReference type="PROSITE" id="PS51257">
    <property type="entry name" value="PROKAR_LIPOPROTEIN"/>
    <property type="match status" value="1"/>
</dbReference>
<dbReference type="EMBL" id="QREV01000008">
    <property type="protein sequence ID" value="RDU50218.1"/>
    <property type="molecule type" value="Genomic_DNA"/>
</dbReference>
<organism evidence="3 4">
    <name type="scientific">Parabacteroides acidifaciens</name>
    <dbReference type="NCBI Taxonomy" id="2290935"/>
    <lineage>
        <taxon>Bacteria</taxon>
        <taxon>Pseudomonadati</taxon>
        <taxon>Bacteroidota</taxon>
        <taxon>Bacteroidia</taxon>
        <taxon>Bacteroidales</taxon>
        <taxon>Tannerellaceae</taxon>
        <taxon>Parabacteroides</taxon>
    </lineage>
</organism>
<name>A0A3D8HH08_9BACT</name>
<feature type="chain" id="PRO_5017696125" evidence="1">
    <location>
        <begin position="24"/>
        <end position="224"/>
    </location>
</feature>
<dbReference type="RefSeq" id="WP_115498640.1">
    <property type="nucleotide sequence ID" value="NZ_JACRTI010000008.1"/>
</dbReference>
<comment type="caution">
    <text evidence="3">The sequence shown here is derived from an EMBL/GenBank/DDBJ whole genome shotgun (WGS) entry which is preliminary data.</text>
</comment>
<dbReference type="Proteomes" id="UP000256321">
    <property type="component" value="Unassembled WGS sequence"/>
</dbReference>